<feature type="binding site" evidence="5">
    <location>
        <position position="267"/>
    </location>
    <ligand>
        <name>(2E)-4-hydroxy-3-methylbut-2-enyl diphosphate</name>
        <dbReference type="ChEBI" id="CHEBI:128753"/>
    </ligand>
</feature>
<feature type="binding site" evidence="5">
    <location>
        <position position="42"/>
    </location>
    <ligand>
        <name>dimethylallyl diphosphate</name>
        <dbReference type="ChEBI" id="CHEBI:57623"/>
    </ligand>
</feature>
<comment type="catalytic activity">
    <reaction evidence="5">
        <text>dimethylallyl diphosphate + 2 oxidized [2Fe-2S]-[ferredoxin] + H2O = (2E)-4-hydroxy-3-methylbut-2-enyl diphosphate + 2 reduced [2Fe-2S]-[ferredoxin] + 2 H(+)</text>
        <dbReference type="Rhea" id="RHEA:24825"/>
        <dbReference type="Rhea" id="RHEA-COMP:10000"/>
        <dbReference type="Rhea" id="RHEA-COMP:10001"/>
        <dbReference type="ChEBI" id="CHEBI:15377"/>
        <dbReference type="ChEBI" id="CHEBI:15378"/>
        <dbReference type="ChEBI" id="CHEBI:33737"/>
        <dbReference type="ChEBI" id="CHEBI:33738"/>
        <dbReference type="ChEBI" id="CHEBI:57623"/>
        <dbReference type="ChEBI" id="CHEBI:128753"/>
        <dbReference type="EC" id="1.17.7.4"/>
    </reaction>
</comment>
<dbReference type="PANTHER" id="PTHR30426">
    <property type="entry name" value="4-HYDROXY-3-METHYLBUT-2-ENYL DIPHOSPHATE REDUCTASE"/>
    <property type="match status" value="1"/>
</dbReference>
<feature type="binding site" evidence="5">
    <location>
        <position position="223"/>
    </location>
    <ligand>
        <name>isopentenyl diphosphate</name>
        <dbReference type="ChEBI" id="CHEBI:128769"/>
    </ligand>
</feature>
<evidence type="ECO:0000256" key="2">
    <source>
        <dbReference type="ARBA" id="ARBA00022723"/>
    </source>
</evidence>
<feature type="binding site" evidence="5">
    <location>
        <position position="125"/>
    </location>
    <ligand>
        <name>dimethylallyl diphosphate</name>
        <dbReference type="ChEBI" id="CHEBI:57623"/>
    </ligand>
</feature>
<dbReference type="UniPathway" id="UPA00056">
    <property type="reaction ID" value="UER00097"/>
</dbReference>
<comment type="catalytic activity">
    <reaction evidence="5">
        <text>isopentenyl diphosphate + 2 oxidized [2Fe-2S]-[ferredoxin] + H2O = (2E)-4-hydroxy-3-methylbut-2-enyl diphosphate + 2 reduced [2Fe-2S]-[ferredoxin] + 2 H(+)</text>
        <dbReference type="Rhea" id="RHEA:24488"/>
        <dbReference type="Rhea" id="RHEA-COMP:10000"/>
        <dbReference type="Rhea" id="RHEA-COMP:10001"/>
        <dbReference type="ChEBI" id="CHEBI:15377"/>
        <dbReference type="ChEBI" id="CHEBI:15378"/>
        <dbReference type="ChEBI" id="CHEBI:33737"/>
        <dbReference type="ChEBI" id="CHEBI:33738"/>
        <dbReference type="ChEBI" id="CHEBI:128753"/>
        <dbReference type="ChEBI" id="CHEBI:128769"/>
        <dbReference type="EC" id="1.17.7.4"/>
    </reaction>
</comment>
<proteinExistence type="inferred from homology"/>
<dbReference type="NCBIfam" id="NF002190">
    <property type="entry name" value="PRK01045.1-4"/>
    <property type="match status" value="1"/>
</dbReference>
<feature type="binding site" evidence="5">
    <location>
        <position position="224"/>
    </location>
    <ligand>
        <name>isopentenyl diphosphate</name>
        <dbReference type="ChEBI" id="CHEBI:128769"/>
    </ligand>
</feature>
<feature type="binding site" evidence="5">
    <location>
        <position position="223"/>
    </location>
    <ligand>
        <name>dimethylallyl diphosphate</name>
        <dbReference type="ChEBI" id="CHEBI:57623"/>
    </ligand>
</feature>
<evidence type="ECO:0000313" key="8">
    <source>
        <dbReference type="Proteomes" id="UP000000491"/>
    </source>
</evidence>
<feature type="binding site" evidence="5">
    <location>
        <position position="267"/>
    </location>
    <ligand>
        <name>isopentenyl diphosphate</name>
        <dbReference type="ChEBI" id="CHEBI:128769"/>
    </ligand>
</feature>
<comment type="function">
    <text evidence="5">Catalyzes the conversion of 1-hydroxy-2-methyl-2-(E)-butenyl 4-diphosphate (HMBPP) into a mixture of isopentenyl diphosphate (IPP) and dimethylallyl diphosphate (DMAPP). Acts in the terminal step of the DOXP/MEP pathway for isoprenoid precursor biosynthesis.</text>
</comment>
<dbReference type="AlphaFoldDB" id="F8EV05"/>
<keyword evidence="5 7" id="KW-0560">Oxidoreductase</keyword>
<dbReference type="Gene3D" id="3.40.50.11270">
    <property type="match status" value="1"/>
</dbReference>
<dbReference type="PATRIC" id="fig|579138.3.peg.408"/>
<dbReference type="EMBL" id="CP002865">
    <property type="protein sequence ID" value="AEI37293.1"/>
    <property type="molecule type" value="Genomic_DNA"/>
</dbReference>
<keyword evidence="3 5" id="KW-0408">Iron</keyword>
<feature type="binding site" evidence="5">
    <location>
        <position position="42"/>
    </location>
    <ligand>
        <name>isopentenyl diphosphate</name>
        <dbReference type="ChEBI" id="CHEBI:128769"/>
    </ligand>
</feature>
<dbReference type="GO" id="GO:0019288">
    <property type="term" value="P:isopentenyl diphosphate biosynthetic process, methylerythritol 4-phosphate pathway"/>
    <property type="evidence" value="ECO:0007669"/>
    <property type="project" value="UniProtKB-UniRule"/>
</dbReference>
<evidence type="ECO:0000256" key="5">
    <source>
        <dbReference type="HAMAP-Rule" id="MF_00191"/>
    </source>
</evidence>
<dbReference type="Pfam" id="PF02401">
    <property type="entry name" value="LYTB"/>
    <property type="match status" value="1"/>
</dbReference>
<dbReference type="NCBIfam" id="NF002188">
    <property type="entry name" value="PRK01045.1-2"/>
    <property type="match status" value="1"/>
</dbReference>
<feature type="binding site" evidence="5">
    <location>
        <position position="75"/>
    </location>
    <ligand>
        <name>(2E)-4-hydroxy-3-methylbut-2-enyl diphosphate</name>
        <dbReference type="ChEBI" id="CHEBI:128753"/>
    </ligand>
</feature>
<dbReference type="PANTHER" id="PTHR30426:SF0">
    <property type="entry name" value="4-HYDROXY-3-METHYLBUT-2-ENYL DIPHOSPHATE REDUCTASE"/>
    <property type="match status" value="1"/>
</dbReference>
<keyword evidence="1 5" id="KW-0004">4Fe-4S</keyword>
<name>F8EV05_ZYMMT</name>
<feature type="binding site" evidence="5">
    <location>
        <position position="195"/>
    </location>
    <ligand>
        <name>[4Fe-4S] cluster</name>
        <dbReference type="ChEBI" id="CHEBI:49883"/>
    </ligand>
</feature>
<feature type="region of interest" description="Disordered" evidence="6">
    <location>
        <begin position="318"/>
        <end position="341"/>
    </location>
</feature>
<evidence type="ECO:0000256" key="1">
    <source>
        <dbReference type="ARBA" id="ARBA00022485"/>
    </source>
</evidence>
<dbReference type="RefSeq" id="WP_013933692.1">
    <property type="nucleotide sequence ID" value="NC_015709.1"/>
</dbReference>
<dbReference type="GO" id="GO:0016114">
    <property type="term" value="P:terpenoid biosynthetic process"/>
    <property type="evidence" value="ECO:0007669"/>
    <property type="project" value="UniProtKB-UniRule"/>
</dbReference>
<gene>
    <name evidence="5" type="primary">ispH</name>
    <name evidence="7" type="ordered locus">Zymop_0390</name>
</gene>
<sequence length="341" mass="36654">MIKIILAQPRGFCAGVIRAIEIVDQALDRVGAPVYVRHEIVHNRHVVDTLRAKGAVFVEELSEVPSGEVTVFSAHGVARTVQEEADQRGLPVVDATCPLVNKVHAQGRRYLSHGRTLILIGHAGHPEIEGTLGQIDGPVHLVGSAEQVADLKIPEDTPVAFITQTTLSVDDTRSVIAALRQKFSDVIGPDTSDICYATQNRQTAVRDLCKKSDLILVVGSPNSSNSNRLREIGLEEGLPSYLIADGSEIDPVWFEDIHTVGLTAGASAPEELVQSVIAAIRALGPVTVEQLPGVEEKIAFRLPPTLRHLKARNAAHNITKDEAAASSQDADSITNDTEQEA</sequence>
<dbReference type="KEGG" id="zmp:Zymop_0390"/>
<evidence type="ECO:0000256" key="6">
    <source>
        <dbReference type="SAM" id="MobiDB-lite"/>
    </source>
</evidence>
<comment type="cofactor">
    <cofactor evidence="5">
        <name>[4Fe-4S] cluster</name>
        <dbReference type="ChEBI" id="CHEBI:49883"/>
    </cofactor>
    <text evidence="5">Binds 1 [4Fe-4S] cluster per subunit.</text>
</comment>
<dbReference type="Proteomes" id="UP000000491">
    <property type="component" value="Chromosome"/>
</dbReference>
<dbReference type="Gene3D" id="3.40.1010.20">
    <property type="entry name" value="4-hydroxy-3-methylbut-2-enyl diphosphate reductase, catalytic domain"/>
    <property type="match status" value="2"/>
</dbReference>
<feature type="binding site" evidence="5">
    <location>
        <position position="97"/>
    </location>
    <ligand>
        <name>[4Fe-4S] cluster</name>
        <dbReference type="ChEBI" id="CHEBI:49883"/>
    </ligand>
</feature>
<feature type="binding site" evidence="5">
    <location>
        <position position="42"/>
    </location>
    <ligand>
        <name>(2E)-4-hydroxy-3-methylbut-2-enyl diphosphate</name>
        <dbReference type="ChEBI" id="CHEBI:128753"/>
    </ligand>
</feature>
<feature type="binding site" evidence="5">
    <location>
        <position position="225"/>
    </location>
    <ligand>
        <name>isopentenyl diphosphate</name>
        <dbReference type="ChEBI" id="CHEBI:128769"/>
    </ligand>
</feature>
<feature type="binding site" evidence="5">
    <location>
        <position position="75"/>
    </location>
    <ligand>
        <name>isopentenyl diphosphate</name>
        <dbReference type="ChEBI" id="CHEBI:128769"/>
    </ligand>
</feature>
<dbReference type="NCBIfam" id="TIGR00216">
    <property type="entry name" value="ispH_lytB"/>
    <property type="match status" value="1"/>
</dbReference>
<feature type="binding site" evidence="5">
    <location>
        <position position="125"/>
    </location>
    <ligand>
        <name>isopentenyl diphosphate</name>
        <dbReference type="ChEBI" id="CHEBI:128769"/>
    </ligand>
</feature>
<dbReference type="eggNOG" id="COG0761">
    <property type="taxonomic scope" value="Bacteria"/>
</dbReference>
<dbReference type="GO" id="GO:0051539">
    <property type="term" value="F:4 iron, 4 sulfur cluster binding"/>
    <property type="evidence" value="ECO:0007669"/>
    <property type="project" value="UniProtKB-UniRule"/>
</dbReference>
<dbReference type="EC" id="1.17.7.4" evidence="5"/>
<evidence type="ECO:0000256" key="3">
    <source>
        <dbReference type="ARBA" id="ARBA00023004"/>
    </source>
</evidence>
<dbReference type="GO" id="GO:0046872">
    <property type="term" value="F:metal ion binding"/>
    <property type="evidence" value="ECO:0007669"/>
    <property type="project" value="UniProtKB-KW"/>
</dbReference>
<accession>F8EV05</accession>
<organism evidence="7 8">
    <name type="scientific">Zymomonas mobilis subsp. pomaceae (strain ATCC 29192 / DSM 22645 / JCM 10191 / CCUG 17912 / NBRC 13757 / NCIMB 11200 / NRRL B-4491 / Barker I)</name>
    <dbReference type="NCBI Taxonomy" id="579138"/>
    <lineage>
        <taxon>Bacteria</taxon>
        <taxon>Pseudomonadati</taxon>
        <taxon>Pseudomonadota</taxon>
        <taxon>Alphaproteobacteria</taxon>
        <taxon>Sphingomonadales</taxon>
        <taxon>Zymomonadaceae</taxon>
        <taxon>Zymomonas</taxon>
    </lineage>
</organism>
<evidence type="ECO:0000256" key="4">
    <source>
        <dbReference type="ARBA" id="ARBA00023014"/>
    </source>
</evidence>
<dbReference type="HOGENOM" id="CLU_027486_1_0_5"/>
<feature type="binding site" evidence="5">
    <location>
        <position position="165"/>
    </location>
    <ligand>
        <name>(2E)-4-hydroxy-3-methylbut-2-enyl diphosphate</name>
        <dbReference type="ChEBI" id="CHEBI:128753"/>
    </ligand>
</feature>
<feature type="binding site" evidence="5">
    <location>
        <position position="75"/>
    </location>
    <ligand>
        <name>dimethylallyl diphosphate</name>
        <dbReference type="ChEBI" id="CHEBI:57623"/>
    </ligand>
</feature>
<feature type="binding site" evidence="5">
    <location>
        <position position="13"/>
    </location>
    <ligand>
        <name>[4Fe-4S] cluster</name>
        <dbReference type="ChEBI" id="CHEBI:49883"/>
    </ligand>
</feature>
<keyword evidence="2 5" id="KW-0479">Metal-binding</keyword>
<feature type="binding site" evidence="5">
    <location>
        <position position="223"/>
    </location>
    <ligand>
        <name>(2E)-4-hydroxy-3-methylbut-2-enyl diphosphate</name>
        <dbReference type="ChEBI" id="CHEBI:128753"/>
    </ligand>
</feature>
<dbReference type="UniPathway" id="UPA00059">
    <property type="reaction ID" value="UER00105"/>
</dbReference>
<reference evidence="7 8" key="1">
    <citation type="journal article" date="2011" name="J. Bacteriol.">
        <title>Genome sequence of the ethanol-producing Zymomonas mobilis subsp. pomaceae lectotype strain ATCC 29192.</title>
        <authorList>
            <person name="Kouvelis V.N."/>
            <person name="Davenport K.W."/>
            <person name="Brettin T.S."/>
            <person name="Bruce D."/>
            <person name="Detter C."/>
            <person name="Han C.S."/>
            <person name="Nolan M."/>
            <person name="Tapia R."/>
            <person name="Damoulaki A."/>
            <person name="Kyrpides N.C."/>
            <person name="Typas M.A."/>
            <person name="Pappas K.M."/>
        </authorList>
    </citation>
    <scope>NUCLEOTIDE SEQUENCE [LARGE SCALE GENOMIC DNA]</scope>
    <source>
        <strain evidence="8">ATCC 29192 / DSM 22645 / JCM 10191 / CCUG 17912 / NBRC 13757 / NCIMB 11200 / NRRL B-4491 / Barker I</strain>
    </source>
</reference>
<feature type="active site" description="Proton donor" evidence="5">
    <location>
        <position position="127"/>
    </location>
</feature>
<dbReference type="CDD" id="cd13944">
    <property type="entry name" value="lytB_ispH"/>
    <property type="match status" value="1"/>
</dbReference>
<feature type="binding site" evidence="5">
    <location>
        <position position="225"/>
    </location>
    <ligand>
        <name>dimethylallyl diphosphate</name>
        <dbReference type="ChEBI" id="CHEBI:57623"/>
    </ligand>
</feature>
<dbReference type="GO" id="GO:0051745">
    <property type="term" value="F:4-hydroxy-3-methylbut-2-enyl diphosphate reductase activity"/>
    <property type="evidence" value="ECO:0007669"/>
    <property type="project" value="UniProtKB-UniRule"/>
</dbReference>
<dbReference type="HAMAP" id="MF_00191">
    <property type="entry name" value="IspH"/>
    <property type="match status" value="1"/>
</dbReference>
<feature type="binding site" evidence="5">
    <location>
        <position position="225"/>
    </location>
    <ligand>
        <name>(2E)-4-hydroxy-3-methylbut-2-enyl diphosphate</name>
        <dbReference type="ChEBI" id="CHEBI:128753"/>
    </ligand>
</feature>
<evidence type="ECO:0000313" key="7">
    <source>
        <dbReference type="EMBL" id="AEI37293.1"/>
    </source>
</evidence>
<comment type="pathway">
    <text evidence="5">Isoprenoid biosynthesis; dimethylallyl diphosphate biosynthesis; dimethylallyl diphosphate from (2E)-4-hydroxy-3-methylbutenyl diphosphate: step 1/1.</text>
</comment>
<protein>
    <recommendedName>
        <fullName evidence="5">4-hydroxy-3-methylbut-2-enyl diphosphate reductase</fullName>
        <shortName evidence="5">HMBPP reductase</shortName>
        <ecNumber evidence="5">1.17.7.4</ecNumber>
    </recommendedName>
</protein>
<keyword evidence="4 5" id="KW-0411">Iron-sulfur</keyword>
<feature type="binding site" evidence="5">
    <location>
        <position position="224"/>
    </location>
    <ligand>
        <name>dimethylallyl diphosphate</name>
        <dbReference type="ChEBI" id="CHEBI:57623"/>
    </ligand>
</feature>
<keyword evidence="5" id="KW-0414">Isoprene biosynthesis</keyword>
<feature type="binding site" evidence="5">
    <location>
        <position position="125"/>
    </location>
    <ligand>
        <name>(2E)-4-hydroxy-3-methylbut-2-enyl diphosphate</name>
        <dbReference type="ChEBI" id="CHEBI:128753"/>
    </ligand>
</feature>
<dbReference type="STRING" id="579138.Zymop_0390"/>
<dbReference type="GO" id="GO:0050992">
    <property type="term" value="P:dimethylallyl diphosphate biosynthetic process"/>
    <property type="evidence" value="ECO:0007669"/>
    <property type="project" value="UniProtKB-UniRule"/>
</dbReference>
<feature type="binding site" evidence="5">
    <location>
        <position position="267"/>
    </location>
    <ligand>
        <name>dimethylallyl diphosphate</name>
        <dbReference type="ChEBI" id="CHEBI:57623"/>
    </ligand>
</feature>
<feature type="binding site" evidence="5">
    <location>
        <position position="224"/>
    </location>
    <ligand>
        <name>(2E)-4-hydroxy-3-methylbut-2-enyl diphosphate</name>
        <dbReference type="ChEBI" id="CHEBI:128753"/>
    </ligand>
</feature>
<comment type="pathway">
    <text evidence="5">Isoprenoid biosynthesis; isopentenyl diphosphate biosynthesis via DXP pathway; isopentenyl diphosphate from 1-deoxy-D-xylulose 5-phosphate: step 6/6.</text>
</comment>
<dbReference type="InterPro" id="IPR003451">
    <property type="entry name" value="LytB/IspH"/>
</dbReference>
<comment type="similarity">
    <text evidence="5">Belongs to the IspH family.</text>
</comment>